<dbReference type="AlphaFoldDB" id="K1JK21"/>
<dbReference type="EMBL" id="ADMG01000039">
    <property type="protein sequence ID" value="EKB30551.1"/>
    <property type="molecule type" value="Genomic_DNA"/>
</dbReference>
<evidence type="ECO:0000256" key="2">
    <source>
        <dbReference type="SAM" id="Phobius"/>
    </source>
</evidence>
<evidence type="ECO:0000313" key="3">
    <source>
        <dbReference type="EMBL" id="EKB30551.1"/>
    </source>
</evidence>
<evidence type="ECO:0000256" key="1">
    <source>
        <dbReference type="SAM" id="MobiDB-lite"/>
    </source>
</evidence>
<feature type="compositionally biased region" description="Basic and acidic residues" evidence="1">
    <location>
        <begin position="84"/>
        <end position="94"/>
    </location>
</feature>
<dbReference type="PATRIC" id="fig|742823.3.peg.1846"/>
<dbReference type="Proteomes" id="UP000005835">
    <property type="component" value="Unassembled WGS sequence"/>
</dbReference>
<sequence>MKEIFPWIFAAALLLAGSAFLYAGVKLTSTAWTLKTSGEQTTATIERVEVREAHVRKDDAPAIVHYYTEVVSFTAWDGSKVEARLPEKNDDEARGSPGDPIEIRYRHDDPSVAAPVNGSPLGIQGPILIIAGLALLAFGARWTIVKLL</sequence>
<feature type="transmembrane region" description="Helical" evidence="2">
    <location>
        <begin position="123"/>
        <end position="144"/>
    </location>
</feature>
<evidence type="ECO:0008006" key="5">
    <source>
        <dbReference type="Google" id="ProtNLM"/>
    </source>
</evidence>
<keyword evidence="2" id="KW-1133">Transmembrane helix</keyword>
<comment type="caution">
    <text evidence="3">The sequence shown here is derived from an EMBL/GenBank/DDBJ whole genome shotgun (WGS) entry which is preliminary data.</text>
</comment>
<proteinExistence type="predicted"/>
<accession>K1JK21</accession>
<dbReference type="RefSeq" id="WP_005436341.1">
    <property type="nucleotide sequence ID" value="NZ_JH815519.1"/>
</dbReference>
<gene>
    <name evidence="3" type="ORF">HMPREF9465_01849</name>
</gene>
<organism evidence="3 4">
    <name type="scientific">Sutterella wadsworthensis 2_1_59BFAA</name>
    <dbReference type="NCBI Taxonomy" id="742823"/>
    <lineage>
        <taxon>Bacteria</taxon>
        <taxon>Pseudomonadati</taxon>
        <taxon>Pseudomonadota</taxon>
        <taxon>Betaproteobacteria</taxon>
        <taxon>Burkholderiales</taxon>
        <taxon>Sutterellaceae</taxon>
        <taxon>Sutterella</taxon>
    </lineage>
</organism>
<dbReference type="HOGENOM" id="CLU_1757896_0_0_4"/>
<evidence type="ECO:0000313" key="4">
    <source>
        <dbReference type="Proteomes" id="UP000005835"/>
    </source>
</evidence>
<keyword evidence="4" id="KW-1185">Reference proteome</keyword>
<keyword evidence="2" id="KW-0472">Membrane</keyword>
<protein>
    <recommendedName>
        <fullName evidence="5">DUF3592 domain-containing protein</fullName>
    </recommendedName>
</protein>
<feature type="region of interest" description="Disordered" evidence="1">
    <location>
        <begin position="84"/>
        <end position="104"/>
    </location>
</feature>
<keyword evidence="2" id="KW-0812">Transmembrane</keyword>
<reference evidence="3 4" key="1">
    <citation type="submission" date="2012-05" db="EMBL/GenBank/DDBJ databases">
        <title>The Genome Sequence of Sutterella wadsworthensis 2_1_59BFAA.</title>
        <authorList>
            <consortium name="The Broad Institute Genome Sequencing Platform"/>
            <person name="Earl A."/>
            <person name="Ward D."/>
            <person name="Feldgarden M."/>
            <person name="Gevers D."/>
            <person name="Daigneault M."/>
            <person name="Strauss J."/>
            <person name="Allen-Vercoe E."/>
            <person name="Walker B."/>
            <person name="Young S.K."/>
            <person name="Zeng Q."/>
            <person name="Gargeya S."/>
            <person name="Fitzgerald M."/>
            <person name="Haas B."/>
            <person name="Abouelleil A."/>
            <person name="Alvarado L."/>
            <person name="Arachchi H.M."/>
            <person name="Berlin A.M."/>
            <person name="Chapman S.B."/>
            <person name="Goldberg J."/>
            <person name="Griggs A."/>
            <person name="Gujja S."/>
            <person name="Hansen M."/>
            <person name="Howarth C."/>
            <person name="Imamovic A."/>
            <person name="Larimer J."/>
            <person name="McCowen C."/>
            <person name="Montmayeur A."/>
            <person name="Murphy C."/>
            <person name="Neiman D."/>
            <person name="Pearson M."/>
            <person name="Priest M."/>
            <person name="Roberts A."/>
            <person name="Saif S."/>
            <person name="Shea T."/>
            <person name="Sisk P."/>
            <person name="Sykes S."/>
            <person name="Wortman J."/>
            <person name="Nusbaum C."/>
            <person name="Birren B."/>
        </authorList>
    </citation>
    <scope>NUCLEOTIDE SEQUENCE [LARGE SCALE GENOMIC DNA]</scope>
    <source>
        <strain evidence="3 4">2_1_59BFAA</strain>
    </source>
</reference>
<name>K1JK21_9BURK</name>